<dbReference type="EMBL" id="JQFK01001827">
    <property type="protein sequence ID" value="KGK34271.1"/>
    <property type="molecule type" value="Genomic_DNA"/>
</dbReference>
<dbReference type="Proteomes" id="UP000029867">
    <property type="component" value="Unassembled WGS sequence"/>
</dbReference>
<dbReference type="AlphaFoldDB" id="A0A099NQS3"/>
<name>A0A099NQS3_PICKU</name>
<protein>
    <submittedName>
        <fullName evidence="2">Uncharacterized protein</fullName>
    </submittedName>
</protein>
<dbReference type="HOGENOM" id="CLU_3426912_0_0_1"/>
<dbReference type="EMBL" id="JQFK01001829">
    <property type="protein sequence ID" value="KGK34269.1"/>
    <property type="molecule type" value="Genomic_DNA"/>
</dbReference>
<gene>
    <name evidence="2" type="ORF">JL09_g6582</name>
    <name evidence="1" type="ORF">JL09_g6584</name>
</gene>
<evidence type="ECO:0000313" key="3">
    <source>
        <dbReference type="Proteomes" id="UP000029867"/>
    </source>
</evidence>
<proteinExistence type="predicted"/>
<reference evidence="2" key="2">
    <citation type="submission" date="2014-08" db="EMBL/GenBank/DDBJ databases">
        <title>Exploiting Issatchenkia orientalis SD108 for Succinic Acid Production.</title>
        <authorList>
            <person name="Xiao H."/>
            <person name="Shao Z."/>
            <person name="Jiang Y."/>
            <person name="Dole S."/>
            <person name="Zhao H."/>
        </authorList>
    </citation>
    <scope>NUCLEOTIDE SEQUENCE [LARGE SCALE GENOMIC DNA]</scope>
    <source>
        <strain evidence="2">SD108</strain>
    </source>
</reference>
<sequence>MGKRYTKLLSEEDINWTLMPI</sequence>
<reference evidence="3" key="1">
    <citation type="journal article" date="2014" name="Microb. Cell Fact.">
        <title>Exploiting Issatchenkia orientalis SD108 for succinic acid production.</title>
        <authorList>
            <person name="Xiao H."/>
            <person name="Shao Z."/>
            <person name="Jiang Y."/>
            <person name="Dole S."/>
            <person name="Zhao H."/>
        </authorList>
    </citation>
    <scope>NUCLEOTIDE SEQUENCE [LARGE SCALE GENOMIC DNA]</scope>
    <source>
        <strain evidence="3">SD108</strain>
    </source>
</reference>
<organism evidence="2 3">
    <name type="scientific">Pichia kudriavzevii</name>
    <name type="common">Yeast</name>
    <name type="synonym">Issatchenkia orientalis</name>
    <dbReference type="NCBI Taxonomy" id="4909"/>
    <lineage>
        <taxon>Eukaryota</taxon>
        <taxon>Fungi</taxon>
        <taxon>Dikarya</taxon>
        <taxon>Ascomycota</taxon>
        <taxon>Saccharomycotina</taxon>
        <taxon>Pichiomycetes</taxon>
        <taxon>Pichiales</taxon>
        <taxon>Pichiaceae</taxon>
        <taxon>Pichia</taxon>
    </lineage>
</organism>
<evidence type="ECO:0000313" key="1">
    <source>
        <dbReference type="EMBL" id="KGK34269.1"/>
    </source>
</evidence>
<comment type="caution">
    <text evidence="2">The sequence shown here is derived from an EMBL/GenBank/DDBJ whole genome shotgun (WGS) entry which is preliminary data.</text>
</comment>
<evidence type="ECO:0000313" key="2">
    <source>
        <dbReference type="EMBL" id="KGK34271.1"/>
    </source>
</evidence>
<accession>A0A099NQS3</accession>